<keyword evidence="3" id="KW-1185">Reference proteome</keyword>
<gene>
    <name evidence="2" type="ORF">IMCC3135_04470</name>
</gene>
<dbReference type="InterPro" id="IPR005625">
    <property type="entry name" value="PepSY-ass_TM"/>
</dbReference>
<feature type="transmembrane region" description="Helical" evidence="1">
    <location>
        <begin position="198"/>
        <end position="218"/>
    </location>
</feature>
<proteinExistence type="predicted"/>
<feature type="transmembrane region" description="Helical" evidence="1">
    <location>
        <begin position="70"/>
        <end position="95"/>
    </location>
</feature>
<keyword evidence="1" id="KW-1133">Transmembrane helix</keyword>
<dbReference type="KEGG" id="gai:IMCC3135_04470"/>
<evidence type="ECO:0000313" key="2">
    <source>
        <dbReference type="EMBL" id="ASJ71007.1"/>
    </source>
</evidence>
<dbReference type="Proteomes" id="UP000250079">
    <property type="component" value="Chromosome"/>
</dbReference>
<dbReference type="PANTHER" id="PTHR34219">
    <property type="entry name" value="IRON-REGULATED INNER MEMBRANE PROTEIN-RELATED"/>
    <property type="match status" value="1"/>
</dbReference>
<feature type="transmembrane region" description="Helical" evidence="1">
    <location>
        <begin position="470"/>
        <end position="498"/>
    </location>
</feature>
<reference evidence="2 3" key="1">
    <citation type="submission" date="2016-12" db="EMBL/GenBank/DDBJ databases">
        <authorList>
            <person name="Song W.-J."/>
            <person name="Kurnit D.M."/>
        </authorList>
    </citation>
    <scope>NUCLEOTIDE SEQUENCE [LARGE SCALE GENOMIC DNA]</scope>
    <source>
        <strain evidence="2 3">IMCC3135</strain>
    </source>
</reference>
<dbReference type="OrthoDB" id="9791166at2"/>
<evidence type="ECO:0008006" key="4">
    <source>
        <dbReference type="Google" id="ProtNLM"/>
    </source>
</evidence>
<keyword evidence="1" id="KW-0472">Membrane</keyword>
<dbReference type="PANTHER" id="PTHR34219:SF1">
    <property type="entry name" value="PEPSY DOMAIN-CONTAINING PROTEIN"/>
    <property type="match status" value="1"/>
</dbReference>
<keyword evidence="1" id="KW-0812">Transmembrane</keyword>
<dbReference type="Pfam" id="PF03929">
    <property type="entry name" value="PepSY_TM"/>
    <property type="match status" value="1"/>
</dbReference>
<name>A0A2Z2NTQ7_9GAMM</name>
<accession>A0A2Z2NTQ7</accession>
<dbReference type="AlphaFoldDB" id="A0A2Z2NTQ7"/>
<dbReference type="EMBL" id="CP018632">
    <property type="protein sequence ID" value="ASJ71007.1"/>
    <property type="molecule type" value="Genomic_DNA"/>
</dbReference>
<feature type="transmembrane region" description="Helical" evidence="1">
    <location>
        <begin position="423"/>
        <end position="445"/>
    </location>
</feature>
<feature type="transmembrane region" description="Helical" evidence="1">
    <location>
        <begin position="247"/>
        <end position="268"/>
    </location>
</feature>
<sequence length="510" mass="55414">MVVRCRLCSSAICLRITHVNTQTPTIDSSEKLVPAAAEVTPPPPVTPQVSTKTTTQTTSHSKLYLAAWRWHFYAGLYVIPFLLILAMTGMAMLWTSTLFGRDGERMTVVMQGEPMAVSQQAAAAQSAVPEGELVQYIAPLSPDLAAIFSMKTADETLSIAVNPYTAQVLDQTSRENSWYNLFDNIHGSLLLGTTGDRLIEIAASLSMVLIATGLYLWWPKKTGLLAALIPNVRARGRALWKSLHVSVGVWISLLLFVFLLTGLSWAGVWGEKLVQAWNTLPAEKYGAPQSEDIHASMNHDGTKQVPWALEQTPMPASGSDAGSVVMTAAMPVDIDSVATLARGLGFEQRFQLNLPQGETGVWTISRDSMSSDSTEATTDRTVHVDQFSGKVLADIGFQDYSIYGQAMAAGVGFHMGTLGLWNVALNTVFCLSVIFLCISGAIMWWKRRPVNAGRLVAPPMPANMPHWRGAALTGLAISLFFPMAGIALLVVMFVDFLIVSRVPMLKRALS</sequence>
<evidence type="ECO:0000313" key="3">
    <source>
        <dbReference type="Proteomes" id="UP000250079"/>
    </source>
</evidence>
<evidence type="ECO:0000256" key="1">
    <source>
        <dbReference type="SAM" id="Phobius"/>
    </source>
</evidence>
<protein>
    <recommendedName>
        <fullName evidence="4">PepSY domain-containing protein</fullName>
    </recommendedName>
</protein>
<organism evidence="2 3">
    <name type="scientific">Granulosicoccus antarcticus IMCC3135</name>
    <dbReference type="NCBI Taxonomy" id="1192854"/>
    <lineage>
        <taxon>Bacteria</taxon>
        <taxon>Pseudomonadati</taxon>
        <taxon>Pseudomonadota</taxon>
        <taxon>Gammaproteobacteria</taxon>
        <taxon>Chromatiales</taxon>
        <taxon>Granulosicoccaceae</taxon>
        <taxon>Granulosicoccus</taxon>
    </lineage>
</organism>